<sequence>MRKIIVLAVVLLVAHSLNIVAQLPPTTPPNTAEEIMKRIINKEKENNALKQKYISFKKISEIYSLKGNKGAILKNKEIAFVHPEGDISVEDIVEKNGKPVKIRSKSSFPPNINEKLAGRYIFSMSQPEIQLLDGQPVTVIKMFPKPNAPSHGRADDIANAMSGIIYIDLENFYTKKLEAGLTRKKSWAWGLVSVEKLDISFEQKIFNNIIVVKSITAVYKYSILGIETYDKRVFTYSDYSYIAPQPRQ</sequence>
<evidence type="ECO:0000256" key="1">
    <source>
        <dbReference type="SAM" id="SignalP"/>
    </source>
</evidence>
<keyword evidence="1" id="KW-0732">Signal</keyword>
<evidence type="ECO:0000313" key="3">
    <source>
        <dbReference type="Proteomes" id="UP000033859"/>
    </source>
</evidence>
<feature type="chain" id="PRO_5002535908" evidence="1">
    <location>
        <begin position="22"/>
        <end position="248"/>
    </location>
</feature>
<organism evidence="2 3">
    <name type="scientific">Candidatus Yanofskybacteria bacterium GW2011_GWC2_41_9</name>
    <dbReference type="NCBI Taxonomy" id="1619029"/>
    <lineage>
        <taxon>Bacteria</taxon>
        <taxon>Candidatus Yanofskyibacteriota</taxon>
    </lineage>
</organism>
<comment type="caution">
    <text evidence="2">The sequence shown here is derived from an EMBL/GenBank/DDBJ whole genome shotgun (WGS) entry which is preliminary data.</text>
</comment>
<dbReference type="Proteomes" id="UP000033859">
    <property type="component" value="Unassembled WGS sequence"/>
</dbReference>
<protein>
    <submittedName>
        <fullName evidence="2">Uncharacterized protein</fullName>
    </submittedName>
</protein>
<dbReference type="EMBL" id="LCCE01000008">
    <property type="protein sequence ID" value="KKS27236.1"/>
    <property type="molecule type" value="Genomic_DNA"/>
</dbReference>
<reference evidence="2 3" key="1">
    <citation type="journal article" date="2015" name="Nature">
        <title>rRNA introns, odd ribosomes, and small enigmatic genomes across a large radiation of phyla.</title>
        <authorList>
            <person name="Brown C.T."/>
            <person name="Hug L.A."/>
            <person name="Thomas B.C."/>
            <person name="Sharon I."/>
            <person name="Castelle C.J."/>
            <person name="Singh A."/>
            <person name="Wilkins M.J."/>
            <person name="Williams K.H."/>
            <person name="Banfield J.F."/>
        </authorList>
    </citation>
    <scope>NUCLEOTIDE SEQUENCE [LARGE SCALE GENOMIC DNA]</scope>
</reference>
<proteinExistence type="predicted"/>
<name>A0A0G0ZZ23_9BACT</name>
<dbReference type="AlphaFoldDB" id="A0A0G0ZZ23"/>
<evidence type="ECO:0000313" key="2">
    <source>
        <dbReference type="EMBL" id="KKS27236.1"/>
    </source>
</evidence>
<feature type="signal peptide" evidence="1">
    <location>
        <begin position="1"/>
        <end position="21"/>
    </location>
</feature>
<gene>
    <name evidence="2" type="ORF">UU84_C0008G0013</name>
</gene>
<accession>A0A0G0ZZ23</accession>